<evidence type="ECO:0000256" key="2">
    <source>
        <dbReference type="ARBA" id="ARBA00023125"/>
    </source>
</evidence>
<dbReference type="InterPro" id="IPR005158">
    <property type="entry name" value="BTAD"/>
</dbReference>
<dbReference type="SUPFAM" id="SSF48452">
    <property type="entry name" value="TPR-like"/>
    <property type="match status" value="1"/>
</dbReference>
<evidence type="ECO:0000313" key="6">
    <source>
        <dbReference type="EMBL" id="MDM7854773.1"/>
    </source>
</evidence>
<feature type="domain" description="Bacterial transcriptional activator" evidence="5">
    <location>
        <begin position="88"/>
        <end position="222"/>
    </location>
</feature>
<sequence length="1113" mass="116968">MRITTLGELAVDGRPVRGERLATVVRALVDARGRAVSTAALVDAVWEGAPPDDATGAVQALVSRVRRLGVPVVGVPGGYRITGEDVHVDAVDGRALVDRAASALAAGDVAEARTLADEARALFPPVPDVDDPSTARLFADVTAVRANAALAGAGPFDEADLRRLAERTPPDEPSVALLVRVLAAQGRDAEALDVVERLRADLADRYGTDPSTVVTAAHLALLRGELTGPPPAAPTRPASPASPANGVPGSAPRTAAPGPPPIDATSPPAADPAVAPSVAPDVAPPPRGGRVTSGLPVAWRRPATALVGRDDELAAIEESLAAAPLVTLVATGGAGKTRLAAETARRALARGTEVRAVELAGVRDPAEVLPTVLAALGGAETTGSASTPTAERRVLTPEERLAIAAQDLAGLVVIDNCEHVLEAAAGVVAELVAAAPDGLVLLATSRAPLGVVGEVVHRVRALPDDDALGLLEARARAGRPDLAWDPAAALELCHRLDNLPLALELAAARLRAMPVEDVLDGLSDRFALLDDALRGLPERHASLWAMVDWSRELLDEPGRELLARLAVIPSSFTADAATAVAGAPGPAVRRGLAVLVEQSLLALDEGETPTRYRMLETVREYGEARLDAAGGRADAMAGLVRWSAQEAAWYADRFVGEGQLEAFAGCAREQDSFVAALRWAAEHDEEPAIADIAAALFQAWTVRGLHVEVIAWARRLLAADAPARRRASVFLQGVRSGLPLPNAEHTVSFGLLAAVNGAATDSMRLAALGWRVIRTTLAERRAQVSAPLVALADVLPTLTSTDPARMIGAAERLQTSDDRYVRAMGLFIAAAIRENMGDAGMSGPDVREAYRLFEQVGDHWGMGMTAQALGQWDSTNGRAESEHWLTLGVQHLEAVGAQSDARSVRVLLLVEHAIAGDEDAVRTLEDLAANPQLDPMDRAQADAGLARVAWEQGRHQDAVAYGDAAAERADGLVVVAQARIVFRLAAAMVRMRTSWLEDPDRTDVDDRTLAWIVAARDEAVVTLDMPILGSYGIAVAELCAIRRDDERAVELWALGTRLGANLRTLLALGDESRLDELLGDADARQARVAPLRELRPQAAADRLRALSAEVLGP</sequence>
<dbReference type="RefSeq" id="WP_289454595.1">
    <property type="nucleotide sequence ID" value="NZ_JAUCGQ010000001.1"/>
</dbReference>
<dbReference type="Gene3D" id="1.10.10.10">
    <property type="entry name" value="Winged helix-like DNA-binding domain superfamily/Winged helix DNA-binding domain"/>
    <property type="match status" value="1"/>
</dbReference>
<proteinExistence type="inferred from homology"/>
<feature type="compositionally biased region" description="Low complexity" evidence="3">
    <location>
        <begin position="235"/>
        <end position="244"/>
    </location>
</feature>
<name>A0ABT7SF06_9CELL</name>
<dbReference type="Pfam" id="PF03704">
    <property type="entry name" value="BTAD"/>
    <property type="match status" value="1"/>
</dbReference>
<dbReference type="InterPro" id="IPR058852">
    <property type="entry name" value="HTH_77"/>
</dbReference>
<dbReference type="PANTHER" id="PTHR47691">
    <property type="entry name" value="REGULATOR-RELATED"/>
    <property type="match status" value="1"/>
</dbReference>
<dbReference type="InterPro" id="IPR036388">
    <property type="entry name" value="WH-like_DNA-bd_sf"/>
</dbReference>
<protein>
    <submittedName>
        <fullName evidence="6">BTAD domain-containing putative transcriptional regulator</fullName>
    </submittedName>
</protein>
<evidence type="ECO:0000313" key="7">
    <source>
        <dbReference type="Proteomes" id="UP001529338"/>
    </source>
</evidence>
<evidence type="ECO:0000259" key="4">
    <source>
        <dbReference type="SMART" id="SM00862"/>
    </source>
</evidence>
<dbReference type="Proteomes" id="UP001529338">
    <property type="component" value="Unassembled WGS sequence"/>
</dbReference>
<feature type="compositionally biased region" description="Low complexity" evidence="3">
    <location>
        <begin position="263"/>
        <end position="281"/>
    </location>
</feature>
<evidence type="ECO:0000259" key="5">
    <source>
        <dbReference type="SMART" id="SM01043"/>
    </source>
</evidence>
<accession>A0ABT7SF06</accession>
<dbReference type="SMART" id="SM00862">
    <property type="entry name" value="Trans_reg_C"/>
    <property type="match status" value="1"/>
</dbReference>
<dbReference type="SUPFAM" id="SSF52540">
    <property type="entry name" value="P-loop containing nucleoside triphosphate hydrolases"/>
    <property type="match status" value="1"/>
</dbReference>
<dbReference type="PANTHER" id="PTHR47691:SF3">
    <property type="entry name" value="HTH-TYPE TRANSCRIPTIONAL REGULATOR RV0890C-RELATED"/>
    <property type="match status" value="1"/>
</dbReference>
<evidence type="ECO:0000256" key="1">
    <source>
        <dbReference type="ARBA" id="ARBA00005820"/>
    </source>
</evidence>
<dbReference type="SMART" id="SM01043">
    <property type="entry name" value="BTAD"/>
    <property type="match status" value="1"/>
</dbReference>
<reference evidence="6 7" key="1">
    <citation type="submission" date="2023-06" db="EMBL/GenBank/DDBJ databases">
        <title>Cellulomonas sp. MW4 Whole genome sequence.</title>
        <authorList>
            <person name="Park S."/>
        </authorList>
    </citation>
    <scope>NUCLEOTIDE SEQUENCE [LARGE SCALE GENOMIC DNA]</scope>
    <source>
        <strain evidence="6 7">MW4</strain>
    </source>
</reference>
<gene>
    <name evidence="6" type="ORF">QRT04_07510</name>
</gene>
<dbReference type="InterPro" id="IPR001867">
    <property type="entry name" value="OmpR/PhoB-type_DNA-bd"/>
</dbReference>
<evidence type="ECO:0000256" key="3">
    <source>
        <dbReference type="SAM" id="MobiDB-lite"/>
    </source>
</evidence>
<comment type="similarity">
    <text evidence="1">Belongs to the AfsR/DnrI/RedD regulatory family.</text>
</comment>
<keyword evidence="7" id="KW-1185">Reference proteome</keyword>
<dbReference type="InterPro" id="IPR027417">
    <property type="entry name" value="P-loop_NTPase"/>
</dbReference>
<feature type="domain" description="OmpR/PhoB-type" evidence="4">
    <location>
        <begin position="13"/>
        <end position="81"/>
    </location>
</feature>
<dbReference type="Gene3D" id="1.25.40.10">
    <property type="entry name" value="Tetratricopeptide repeat domain"/>
    <property type="match status" value="1"/>
</dbReference>
<organism evidence="6 7">
    <name type="scientific">Cellulomonas alba</name>
    <dbReference type="NCBI Taxonomy" id="3053467"/>
    <lineage>
        <taxon>Bacteria</taxon>
        <taxon>Bacillati</taxon>
        <taxon>Actinomycetota</taxon>
        <taxon>Actinomycetes</taxon>
        <taxon>Micrococcales</taxon>
        <taxon>Cellulomonadaceae</taxon>
        <taxon>Cellulomonas</taxon>
    </lineage>
</organism>
<comment type="caution">
    <text evidence="6">The sequence shown here is derived from an EMBL/GenBank/DDBJ whole genome shotgun (WGS) entry which is preliminary data.</text>
</comment>
<feature type="region of interest" description="Disordered" evidence="3">
    <location>
        <begin position="225"/>
        <end position="295"/>
    </location>
</feature>
<dbReference type="Pfam" id="PF25872">
    <property type="entry name" value="HTH_77"/>
    <property type="match status" value="1"/>
</dbReference>
<dbReference type="InterPro" id="IPR011990">
    <property type="entry name" value="TPR-like_helical_dom_sf"/>
</dbReference>
<keyword evidence="2" id="KW-0238">DNA-binding</keyword>
<dbReference type="Gene3D" id="3.40.50.300">
    <property type="entry name" value="P-loop containing nucleotide triphosphate hydrolases"/>
    <property type="match status" value="1"/>
</dbReference>
<dbReference type="EMBL" id="JAUCGQ010000001">
    <property type="protein sequence ID" value="MDM7854773.1"/>
    <property type="molecule type" value="Genomic_DNA"/>
</dbReference>